<dbReference type="GO" id="GO:0016301">
    <property type="term" value="F:kinase activity"/>
    <property type="evidence" value="ECO:0007669"/>
    <property type="project" value="UniProtKB-KW"/>
</dbReference>
<dbReference type="AlphaFoldDB" id="A0A6N2W5D8"/>
<dbReference type="PANTHER" id="PTHR47837">
    <property type="entry name" value="GTP PYROPHOSPHOKINASE YJBM"/>
    <property type="match status" value="1"/>
</dbReference>
<comment type="pathway">
    <text evidence="1">Purine metabolism; ppGpp biosynthesis; ppGpp from GTP: step 1/2.</text>
</comment>
<feature type="domain" description="RelA/SpoT" evidence="2">
    <location>
        <begin position="53"/>
        <end position="176"/>
    </location>
</feature>
<dbReference type="SUPFAM" id="SSF81301">
    <property type="entry name" value="Nucleotidyltransferase"/>
    <property type="match status" value="1"/>
</dbReference>
<evidence type="ECO:0000313" key="3">
    <source>
        <dbReference type="EMBL" id="VYT36192.1"/>
    </source>
</evidence>
<evidence type="ECO:0000256" key="1">
    <source>
        <dbReference type="ARBA" id="ARBA00004976"/>
    </source>
</evidence>
<keyword evidence="3" id="KW-0418">Kinase</keyword>
<dbReference type="UniPathway" id="UPA00908">
    <property type="reaction ID" value="UER00884"/>
</dbReference>
<dbReference type="Pfam" id="PF04607">
    <property type="entry name" value="RelA_SpoT"/>
    <property type="match status" value="1"/>
</dbReference>
<evidence type="ECO:0000259" key="2">
    <source>
        <dbReference type="SMART" id="SM00954"/>
    </source>
</evidence>
<proteinExistence type="predicted"/>
<protein>
    <submittedName>
        <fullName evidence="3">GTP pyrophosphokinase YwaC</fullName>
        <ecNumber evidence="3">2.7.6.5</ecNumber>
    </submittedName>
</protein>
<name>A0A6N2W5D8_9FIRM</name>
<dbReference type="InterPro" id="IPR043519">
    <property type="entry name" value="NT_sf"/>
</dbReference>
<dbReference type="GO" id="GO:0008728">
    <property type="term" value="F:GTP diphosphokinase activity"/>
    <property type="evidence" value="ECO:0007669"/>
    <property type="project" value="UniProtKB-EC"/>
</dbReference>
<dbReference type="PANTHER" id="PTHR47837:SF2">
    <property type="entry name" value="GTP PYROPHOSPHOKINASE YWAC"/>
    <property type="match status" value="1"/>
</dbReference>
<dbReference type="SMART" id="SM00954">
    <property type="entry name" value="RelA_SpoT"/>
    <property type="match status" value="1"/>
</dbReference>
<organism evidence="3">
    <name type="scientific">[Clostridium] nexile</name>
    <dbReference type="NCBI Taxonomy" id="29361"/>
    <lineage>
        <taxon>Bacteria</taxon>
        <taxon>Bacillati</taxon>
        <taxon>Bacillota</taxon>
        <taxon>Clostridia</taxon>
        <taxon>Lachnospirales</taxon>
        <taxon>Lachnospiraceae</taxon>
        <taxon>Tyzzerella</taxon>
    </lineage>
</organism>
<dbReference type="InterPro" id="IPR007685">
    <property type="entry name" value="RelA_SpoT"/>
</dbReference>
<dbReference type="InterPro" id="IPR052366">
    <property type="entry name" value="GTP_Pyrophosphokinase"/>
</dbReference>
<dbReference type="EC" id="2.7.6.5" evidence="3"/>
<keyword evidence="3" id="KW-0808">Transferase</keyword>
<accession>A0A6N2W5D8</accession>
<dbReference type="CDD" id="cd05399">
    <property type="entry name" value="NT_Rel-Spo_like"/>
    <property type="match status" value="1"/>
</dbReference>
<dbReference type="Gene3D" id="3.30.460.10">
    <property type="entry name" value="Beta Polymerase, domain 2"/>
    <property type="match status" value="1"/>
</dbReference>
<gene>
    <name evidence="3" type="primary">ywaC_1</name>
    <name evidence="3" type="ORF">CNLFYP112_00575</name>
</gene>
<dbReference type="EMBL" id="CACRTG010000043">
    <property type="protein sequence ID" value="VYT36192.1"/>
    <property type="molecule type" value="Genomic_DNA"/>
</dbReference>
<reference evidence="3" key="1">
    <citation type="submission" date="2019-11" db="EMBL/GenBank/DDBJ databases">
        <authorList>
            <person name="Feng L."/>
        </authorList>
    </citation>
    <scope>NUCLEOTIDE SEQUENCE</scope>
    <source>
        <strain evidence="3">CnexileLFYP112</strain>
    </source>
</reference>
<dbReference type="Gene3D" id="1.10.287.860">
    <property type="entry name" value="Nucleotidyltransferase"/>
    <property type="match status" value="1"/>
</dbReference>
<sequence length="232" mass="26886">MLDAIKSYEDVDSWKTVMFLYNSALKEVGTKLEILNDEFQHVHQYNPIEHIKTRIKTAESIVKKLKRYGYDATIENMVKYVNDIAGVRLICSFTSDIYRLAEMIGNQSDLKVLSIKDYIKNPKESGYKSYHMLVAVPIFLSDSVVNTKVEIQIRTIAMDFWASLEHKIYYKFEGKAPAYISRDLRECAEMVSALDEKMLSLNEAILECLKQQKNGCEVDRPTETQERERFGL</sequence>
<dbReference type="GO" id="GO:0015970">
    <property type="term" value="P:guanosine tetraphosphate biosynthetic process"/>
    <property type="evidence" value="ECO:0007669"/>
    <property type="project" value="UniProtKB-UniPathway"/>
</dbReference>